<gene>
    <name evidence="1" type="ORF">MB27_26140</name>
</gene>
<evidence type="ECO:0000313" key="1">
    <source>
        <dbReference type="EMBL" id="KHD74829.1"/>
    </source>
</evidence>
<comment type="caution">
    <text evidence="1">The sequence shown here is derived from an EMBL/GenBank/DDBJ whole genome shotgun (WGS) entry which is preliminary data.</text>
</comment>
<evidence type="ECO:0000313" key="2">
    <source>
        <dbReference type="Proteomes" id="UP000054537"/>
    </source>
</evidence>
<dbReference type="AlphaFoldDB" id="A0A0A6UKL2"/>
<name>A0A0A6UKL2_ACTUT</name>
<organism evidence="1 2">
    <name type="scientific">Actinoplanes utahensis</name>
    <dbReference type="NCBI Taxonomy" id="1869"/>
    <lineage>
        <taxon>Bacteria</taxon>
        <taxon>Bacillati</taxon>
        <taxon>Actinomycetota</taxon>
        <taxon>Actinomycetes</taxon>
        <taxon>Micromonosporales</taxon>
        <taxon>Micromonosporaceae</taxon>
        <taxon>Actinoplanes</taxon>
    </lineage>
</organism>
<dbReference type="EMBL" id="JRTT01000035">
    <property type="protein sequence ID" value="KHD74829.1"/>
    <property type="molecule type" value="Genomic_DNA"/>
</dbReference>
<dbReference type="Proteomes" id="UP000054537">
    <property type="component" value="Unassembled WGS sequence"/>
</dbReference>
<accession>A0A0A6UKL2</accession>
<keyword evidence="2" id="KW-1185">Reference proteome</keyword>
<protein>
    <submittedName>
        <fullName evidence="1">Uncharacterized protein</fullName>
    </submittedName>
</protein>
<proteinExistence type="predicted"/>
<reference evidence="1 2" key="1">
    <citation type="submission" date="2014-10" db="EMBL/GenBank/DDBJ databases">
        <title>Draft genome sequence of Actinoplanes utahensis NRRL 12052.</title>
        <authorList>
            <person name="Velasco-Bucheli B."/>
            <person name="del Cerro C."/>
            <person name="Hormigo D."/>
            <person name="Garcia J.L."/>
            <person name="Acebal C."/>
            <person name="Arroyo M."/>
            <person name="de la Mata I."/>
        </authorList>
    </citation>
    <scope>NUCLEOTIDE SEQUENCE [LARGE SCALE GENOMIC DNA]</scope>
    <source>
        <strain evidence="1 2">NRRL 12052</strain>
    </source>
</reference>
<sequence>MVTEDDLTPVAHVRGAAAEPVRGDWPGLQVNVEPSGAPGHALRWESLPTDHDRPRGRWPIGGSDLSIVTWKGGTLSVSHSPG</sequence>